<dbReference type="RefSeq" id="WP_169623809.1">
    <property type="nucleotide sequence ID" value="NZ_JABBNT010000001.1"/>
</dbReference>
<keyword evidence="3" id="KW-1185">Reference proteome</keyword>
<evidence type="ECO:0000256" key="1">
    <source>
        <dbReference type="SAM" id="Phobius"/>
    </source>
</evidence>
<evidence type="ECO:0000313" key="3">
    <source>
        <dbReference type="Proteomes" id="UP000539372"/>
    </source>
</evidence>
<feature type="transmembrane region" description="Helical" evidence="1">
    <location>
        <begin position="68"/>
        <end position="88"/>
    </location>
</feature>
<protein>
    <recommendedName>
        <fullName evidence="4">Yip1 domain-containing protein</fullName>
    </recommendedName>
</protein>
<evidence type="ECO:0000313" key="2">
    <source>
        <dbReference type="EMBL" id="NMM43539.1"/>
    </source>
</evidence>
<keyword evidence="1" id="KW-1133">Transmembrane helix</keyword>
<accession>A0A7Y0HFQ3</accession>
<dbReference type="AlphaFoldDB" id="A0A7Y0HFQ3"/>
<keyword evidence="1" id="KW-0472">Membrane</keyword>
<keyword evidence="1" id="KW-0812">Transmembrane</keyword>
<feature type="transmembrane region" description="Helical" evidence="1">
    <location>
        <begin position="108"/>
        <end position="131"/>
    </location>
</feature>
<organism evidence="2 3">
    <name type="scientific">Pacificispira spongiicola</name>
    <dbReference type="NCBI Taxonomy" id="2729598"/>
    <lineage>
        <taxon>Bacteria</taxon>
        <taxon>Pseudomonadati</taxon>
        <taxon>Pseudomonadota</taxon>
        <taxon>Alphaproteobacteria</taxon>
        <taxon>Rhodospirillales</taxon>
        <taxon>Rhodospirillaceae</taxon>
        <taxon>Pacificispira</taxon>
    </lineage>
</organism>
<proteinExistence type="predicted"/>
<feature type="transmembrane region" description="Helical" evidence="1">
    <location>
        <begin position="143"/>
        <end position="161"/>
    </location>
</feature>
<sequence>MTPPSLAEAVGRLALGLQVLIGRRPAMEAFGDTRDDVVKSFWIALPFFPLYLWALVSSTPADSIFADVGLPTRLFVHSISYAYVWVYWPLIMAGVSTLVGKPDRWAKYVAAMNWTMAIPFAIQLFAILAVDPMMPSVSEGIRSLVRIWALGVHALMIQTFFKTGVLVTLLLVVADFVLALVLGQVEVFVILSNA</sequence>
<feature type="transmembrane region" description="Helical" evidence="1">
    <location>
        <begin position="37"/>
        <end position="56"/>
    </location>
</feature>
<reference evidence="2 3" key="1">
    <citation type="submission" date="2020-04" db="EMBL/GenBank/DDBJ databases">
        <title>Rhodospirillaceae bacterium KN72 isolated from deep sea.</title>
        <authorList>
            <person name="Zhang D.-C."/>
        </authorList>
    </citation>
    <scope>NUCLEOTIDE SEQUENCE [LARGE SCALE GENOMIC DNA]</scope>
    <source>
        <strain evidence="2 3">KN72</strain>
    </source>
</reference>
<evidence type="ECO:0008006" key="4">
    <source>
        <dbReference type="Google" id="ProtNLM"/>
    </source>
</evidence>
<comment type="caution">
    <text evidence="2">The sequence shown here is derived from an EMBL/GenBank/DDBJ whole genome shotgun (WGS) entry which is preliminary data.</text>
</comment>
<dbReference type="EMBL" id="JABBNT010000001">
    <property type="protein sequence ID" value="NMM43539.1"/>
    <property type="molecule type" value="Genomic_DNA"/>
</dbReference>
<dbReference type="Proteomes" id="UP000539372">
    <property type="component" value="Unassembled WGS sequence"/>
</dbReference>
<feature type="transmembrane region" description="Helical" evidence="1">
    <location>
        <begin position="167"/>
        <end position="191"/>
    </location>
</feature>
<name>A0A7Y0HFQ3_9PROT</name>
<gene>
    <name evidence="2" type="ORF">HH303_03555</name>
</gene>